<keyword evidence="8" id="KW-1185">Reference proteome</keyword>
<comment type="subcellular location">
    <subcellularLocation>
        <location evidence="1">Nucleus</location>
    </subcellularLocation>
</comment>
<dbReference type="Proteomes" id="UP000186955">
    <property type="component" value="Unassembled WGS sequence"/>
</dbReference>
<evidence type="ECO:0000313" key="7">
    <source>
        <dbReference type="EMBL" id="OKO98474.1"/>
    </source>
</evidence>
<feature type="region of interest" description="Disordered" evidence="5">
    <location>
        <begin position="584"/>
        <end position="617"/>
    </location>
</feature>
<dbReference type="CDD" id="cd12148">
    <property type="entry name" value="fungal_TF_MHR"/>
    <property type="match status" value="1"/>
</dbReference>
<dbReference type="PANTHER" id="PTHR31001:SF85">
    <property type="entry name" value="ZN(II)2CYS6 TRANSCRIPTION FACTOR (EUROFUNG)"/>
    <property type="match status" value="1"/>
</dbReference>
<dbReference type="InterPro" id="IPR007219">
    <property type="entry name" value="XnlR_reg_dom"/>
</dbReference>
<dbReference type="PANTHER" id="PTHR31001">
    <property type="entry name" value="UNCHARACTERIZED TRANSCRIPTIONAL REGULATORY PROTEIN"/>
    <property type="match status" value="1"/>
</dbReference>
<dbReference type="EMBL" id="MNBE01000672">
    <property type="protein sequence ID" value="OKO98474.1"/>
    <property type="molecule type" value="Genomic_DNA"/>
</dbReference>
<evidence type="ECO:0000256" key="1">
    <source>
        <dbReference type="ARBA" id="ARBA00004123"/>
    </source>
</evidence>
<protein>
    <recommendedName>
        <fullName evidence="6">Xylanolytic transcriptional activator regulatory domain-containing protein</fullName>
    </recommendedName>
</protein>
<dbReference type="GO" id="GO:0005634">
    <property type="term" value="C:nucleus"/>
    <property type="evidence" value="ECO:0007669"/>
    <property type="project" value="UniProtKB-SubCell"/>
</dbReference>
<keyword evidence="3" id="KW-0804">Transcription</keyword>
<evidence type="ECO:0000259" key="6">
    <source>
        <dbReference type="SMART" id="SM00906"/>
    </source>
</evidence>
<keyword evidence="2" id="KW-0805">Transcription regulation</keyword>
<feature type="domain" description="Xylanolytic transcriptional activator regulatory" evidence="6">
    <location>
        <begin position="274"/>
        <end position="348"/>
    </location>
</feature>
<reference evidence="7 8" key="1">
    <citation type="submission" date="2016-10" db="EMBL/GenBank/DDBJ databases">
        <title>Genome sequence of the ascomycete fungus Penicillium subrubescens.</title>
        <authorList>
            <person name="De Vries R.P."/>
            <person name="Peng M."/>
            <person name="Dilokpimol A."/>
            <person name="Hilden K."/>
            <person name="Makela M.R."/>
            <person name="Grigoriev I."/>
            <person name="Riley R."/>
            <person name="Granchi Z."/>
        </authorList>
    </citation>
    <scope>NUCLEOTIDE SEQUENCE [LARGE SCALE GENOMIC DNA]</scope>
    <source>
        <strain evidence="7 8">CBS 132785</strain>
    </source>
</reference>
<evidence type="ECO:0000256" key="3">
    <source>
        <dbReference type="ARBA" id="ARBA00023163"/>
    </source>
</evidence>
<dbReference type="InterPro" id="IPR050613">
    <property type="entry name" value="Sec_Metabolite_Reg"/>
</dbReference>
<dbReference type="STRING" id="1316194.A0A1Q5TE24"/>
<keyword evidence="4" id="KW-0539">Nucleus</keyword>
<comment type="caution">
    <text evidence="7">The sequence shown here is derived from an EMBL/GenBank/DDBJ whole genome shotgun (WGS) entry which is preliminary data.</text>
</comment>
<dbReference type="GO" id="GO:0006351">
    <property type="term" value="P:DNA-templated transcription"/>
    <property type="evidence" value="ECO:0007669"/>
    <property type="project" value="InterPro"/>
</dbReference>
<name>A0A1Q5TE24_9EURO</name>
<proteinExistence type="predicted"/>
<dbReference type="SMART" id="SM00906">
    <property type="entry name" value="Fungal_trans"/>
    <property type="match status" value="1"/>
</dbReference>
<dbReference type="Pfam" id="PF04082">
    <property type="entry name" value="Fungal_trans"/>
    <property type="match status" value="1"/>
</dbReference>
<evidence type="ECO:0000256" key="5">
    <source>
        <dbReference type="SAM" id="MobiDB-lite"/>
    </source>
</evidence>
<feature type="compositionally biased region" description="Low complexity" evidence="5">
    <location>
        <begin position="585"/>
        <end position="603"/>
    </location>
</feature>
<dbReference type="GO" id="GO:0008270">
    <property type="term" value="F:zinc ion binding"/>
    <property type="evidence" value="ECO:0007669"/>
    <property type="project" value="InterPro"/>
</dbReference>
<accession>A0A1Q5TE24</accession>
<evidence type="ECO:0000256" key="2">
    <source>
        <dbReference type="ARBA" id="ARBA00023015"/>
    </source>
</evidence>
<sequence length="655" mass="73610">MKACRDIEITISSSVTECIRRVGSKSQPPSNRPHSRDAGVNSVTEQLARRLELCERAVKAHGISLEPEGEVDRKIPVRVMANGSWPALEGQLIKETAHARYVENPLWQGLTNELDSASSVADESESEFVQNIDAGTLLFRPSCPKGVRSLHPNTPQNFQLWQIFLNNVNPIVKLLHAPSTQQLILEAASDLDNISRPTEALLFSIYLCAVASMDDETSLQVLGASRSDLMARFSRAAEQALINAEFLRSTNVSILRALTLYLLATRQRYDVQTRWLLTGIASRIARTMGLHRERSLGSLPAFEREMRRRLWWQIVFMDSRSAQLCGIVVDAHSYHFWDTERPRNLSDSDLSPLMQELPRDRPGATEMLFCEIRFEIGDCMRKLTAMEHQFVGASIPERMVEEERAINALEGRLEEGYLNDCDPSIPFHQLALYLARSSICQMRLAARHPRRCGEVSREDRDRLFSLGLQVLSYDNLTYASRDLQPFLWHVGMSFPFEAFILVLTELLSRREGEHVDQAWAKVDQVYHDHGDLITAAKTNQLYFALGTLTLRAWEVRTAWTRQGPILSQPLEPQSVARLRALRGNSRAPSPGASAPGPATGVAPLMLGAGPGPEERIGESEGLLMPGRMSLEPGMDMAQIDWETWQSLIDGHMTCF</sequence>
<gene>
    <name evidence="7" type="ORF">PENSUB_9150</name>
</gene>
<organism evidence="7 8">
    <name type="scientific">Penicillium subrubescens</name>
    <dbReference type="NCBI Taxonomy" id="1316194"/>
    <lineage>
        <taxon>Eukaryota</taxon>
        <taxon>Fungi</taxon>
        <taxon>Dikarya</taxon>
        <taxon>Ascomycota</taxon>
        <taxon>Pezizomycotina</taxon>
        <taxon>Eurotiomycetes</taxon>
        <taxon>Eurotiomycetidae</taxon>
        <taxon>Eurotiales</taxon>
        <taxon>Aspergillaceae</taxon>
        <taxon>Penicillium</taxon>
    </lineage>
</organism>
<feature type="region of interest" description="Disordered" evidence="5">
    <location>
        <begin position="21"/>
        <end position="42"/>
    </location>
</feature>
<dbReference type="GO" id="GO:0003677">
    <property type="term" value="F:DNA binding"/>
    <property type="evidence" value="ECO:0007669"/>
    <property type="project" value="InterPro"/>
</dbReference>
<dbReference type="AlphaFoldDB" id="A0A1Q5TE24"/>
<evidence type="ECO:0000313" key="8">
    <source>
        <dbReference type="Proteomes" id="UP000186955"/>
    </source>
</evidence>
<evidence type="ECO:0000256" key="4">
    <source>
        <dbReference type="ARBA" id="ARBA00023242"/>
    </source>
</evidence>